<proteinExistence type="predicted"/>
<accession>A0A4D6KPD0</accession>
<dbReference type="GO" id="GO:0046983">
    <property type="term" value="F:protein dimerization activity"/>
    <property type="evidence" value="ECO:0007669"/>
    <property type="project" value="InterPro"/>
</dbReference>
<feature type="domain" description="BHLH" evidence="7">
    <location>
        <begin position="67"/>
        <end position="117"/>
    </location>
</feature>
<dbReference type="SUPFAM" id="SSF47459">
    <property type="entry name" value="HLH, helix-loop-helix DNA-binding domain"/>
    <property type="match status" value="1"/>
</dbReference>
<evidence type="ECO:0000256" key="6">
    <source>
        <dbReference type="SAM" id="MobiDB-lite"/>
    </source>
</evidence>
<evidence type="ECO:0000256" key="2">
    <source>
        <dbReference type="ARBA" id="ARBA00023015"/>
    </source>
</evidence>
<dbReference type="EMBL" id="CP039346">
    <property type="protein sequence ID" value="QCD79946.1"/>
    <property type="molecule type" value="Genomic_DNA"/>
</dbReference>
<dbReference type="InterPro" id="IPR045865">
    <property type="entry name" value="ACT-like_dom_sf"/>
</dbReference>
<dbReference type="GO" id="GO:0003700">
    <property type="term" value="F:DNA-binding transcription factor activity"/>
    <property type="evidence" value="ECO:0007669"/>
    <property type="project" value="InterPro"/>
</dbReference>
<reference evidence="8 9" key="1">
    <citation type="submission" date="2019-04" db="EMBL/GenBank/DDBJ databases">
        <title>An improved genome assembly and genetic linkage map for asparagus bean, Vigna unguiculata ssp. sesquipedialis.</title>
        <authorList>
            <person name="Xia Q."/>
            <person name="Zhang R."/>
            <person name="Dong Y."/>
        </authorList>
    </citation>
    <scope>NUCLEOTIDE SEQUENCE [LARGE SCALE GENOMIC DNA]</scope>
    <source>
        <tissue evidence="8">Leaf</tissue>
    </source>
</reference>
<comment type="subcellular location">
    <subcellularLocation>
        <location evidence="1">Nucleus</location>
    </subcellularLocation>
</comment>
<dbReference type="SUPFAM" id="SSF55021">
    <property type="entry name" value="ACT-like"/>
    <property type="match status" value="1"/>
</dbReference>
<evidence type="ECO:0000256" key="5">
    <source>
        <dbReference type="SAM" id="Coils"/>
    </source>
</evidence>
<protein>
    <submittedName>
        <fullName evidence="8">Myc-type</fullName>
    </submittedName>
</protein>
<evidence type="ECO:0000313" key="9">
    <source>
        <dbReference type="Proteomes" id="UP000501690"/>
    </source>
</evidence>
<dbReference type="OrthoDB" id="1927122at2759"/>
<name>A0A4D6KPD0_VIGUN</name>
<keyword evidence="9" id="KW-1185">Reference proteome</keyword>
<dbReference type="PANTHER" id="PTHR46772">
    <property type="entry name" value="BHLH DOMAIN-CONTAINING PROTEIN"/>
    <property type="match status" value="1"/>
</dbReference>
<sequence>MSEREGRKLLTKMQGRITKKETETHSTMPPLSQIPPSSSSSFPHPSSIAEATANTTTTRKRVKRMVHSHCGSINMERERRSKMTQMFTQLQTSVPGLLPQATREVIVNETIGYIKELEKKKQRLEELKKLKETVKGVEGSTVECGNNNRDCSIVVTVSANVAFFGIQWVPRPGLVAQIFKVFCNHQAEILAANVTVNNGKLILAITASVQNNGNCVVEKIKREIMGL</sequence>
<evidence type="ECO:0000256" key="1">
    <source>
        <dbReference type="ARBA" id="ARBA00004123"/>
    </source>
</evidence>
<dbReference type="GO" id="GO:0009960">
    <property type="term" value="P:endosperm development"/>
    <property type="evidence" value="ECO:0007669"/>
    <property type="project" value="InterPro"/>
</dbReference>
<evidence type="ECO:0000256" key="4">
    <source>
        <dbReference type="ARBA" id="ARBA00023242"/>
    </source>
</evidence>
<dbReference type="Pfam" id="PF00010">
    <property type="entry name" value="HLH"/>
    <property type="match status" value="1"/>
</dbReference>
<dbReference type="PROSITE" id="PS50888">
    <property type="entry name" value="BHLH"/>
    <property type="match status" value="1"/>
</dbReference>
<dbReference type="GO" id="GO:0005634">
    <property type="term" value="C:nucleus"/>
    <property type="evidence" value="ECO:0007669"/>
    <property type="project" value="UniProtKB-SubCell"/>
</dbReference>
<dbReference type="Gene3D" id="4.10.280.10">
    <property type="entry name" value="Helix-loop-helix DNA-binding domain"/>
    <property type="match status" value="1"/>
</dbReference>
<feature type="coiled-coil region" evidence="5">
    <location>
        <begin position="107"/>
        <end position="137"/>
    </location>
</feature>
<dbReference type="InterPro" id="IPR036638">
    <property type="entry name" value="HLH_DNA-bd_sf"/>
</dbReference>
<evidence type="ECO:0000259" key="7">
    <source>
        <dbReference type="PROSITE" id="PS50888"/>
    </source>
</evidence>
<dbReference type="AlphaFoldDB" id="A0A4D6KPD0"/>
<keyword evidence="2" id="KW-0805">Transcription regulation</keyword>
<organism evidence="8 9">
    <name type="scientific">Vigna unguiculata</name>
    <name type="common">Cowpea</name>
    <dbReference type="NCBI Taxonomy" id="3917"/>
    <lineage>
        <taxon>Eukaryota</taxon>
        <taxon>Viridiplantae</taxon>
        <taxon>Streptophyta</taxon>
        <taxon>Embryophyta</taxon>
        <taxon>Tracheophyta</taxon>
        <taxon>Spermatophyta</taxon>
        <taxon>Magnoliopsida</taxon>
        <taxon>eudicotyledons</taxon>
        <taxon>Gunneridae</taxon>
        <taxon>Pentapetalae</taxon>
        <taxon>rosids</taxon>
        <taxon>fabids</taxon>
        <taxon>Fabales</taxon>
        <taxon>Fabaceae</taxon>
        <taxon>Papilionoideae</taxon>
        <taxon>50 kb inversion clade</taxon>
        <taxon>NPAAA clade</taxon>
        <taxon>indigoferoid/millettioid clade</taxon>
        <taxon>Phaseoleae</taxon>
        <taxon>Vigna</taxon>
    </lineage>
</organism>
<keyword evidence="3" id="KW-0804">Transcription</keyword>
<dbReference type="Proteomes" id="UP000501690">
    <property type="component" value="Linkage Group LG2"/>
</dbReference>
<keyword evidence="5" id="KW-0175">Coiled coil</keyword>
<dbReference type="SMART" id="SM00353">
    <property type="entry name" value="HLH"/>
    <property type="match status" value="1"/>
</dbReference>
<gene>
    <name evidence="8" type="ORF">DEO72_LG2g264</name>
</gene>
<dbReference type="InterPro" id="IPR011598">
    <property type="entry name" value="bHLH_dom"/>
</dbReference>
<keyword evidence="4" id="KW-0539">Nucleus</keyword>
<dbReference type="PANTHER" id="PTHR46772:SF6">
    <property type="entry name" value="BHLH DOMAIN-CONTAINING PROTEIN"/>
    <property type="match status" value="1"/>
</dbReference>
<evidence type="ECO:0000313" key="8">
    <source>
        <dbReference type="EMBL" id="QCD79946.1"/>
    </source>
</evidence>
<evidence type="ECO:0000256" key="3">
    <source>
        <dbReference type="ARBA" id="ARBA00023163"/>
    </source>
</evidence>
<dbReference type="Gramene" id="Vigun03g426000.1.v1.2">
    <property type="protein sequence ID" value="Vigun03g426000.1.v1.2"/>
    <property type="gene ID" value="Vigun03g426000.v1.2"/>
</dbReference>
<dbReference type="InterPro" id="IPR044278">
    <property type="entry name" value="BHLH95-like"/>
</dbReference>
<feature type="compositionally biased region" description="Low complexity" evidence="6">
    <location>
        <begin position="29"/>
        <end position="57"/>
    </location>
</feature>
<feature type="region of interest" description="Disordered" evidence="6">
    <location>
        <begin position="1"/>
        <end position="60"/>
    </location>
</feature>